<feature type="transmembrane region" description="Helical" evidence="5">
    <location>
        <begin position="402"/>
        <end position="427"/>
    </location>
</feature>
<dbReference type="GO" id="GO:0016020">
    <property type="term" value="C:membrane"/>
    <property type="evidence" value="ECO:0007669"/>
    <property type="project" value="UniProtKB-SubCell"/>
</dbReference>
<accession>A0ABD3UWL2</accession>
<feature type="signal peptide" evidence="5">
    <location>
        <begin position="1"/>
        <end position="21"/>
    </location>
</feature>
<dbReference type="PANTHER" id="PTHR18945">
    <property type="entry name" value="NEUROTRANSMITTER GATED ION CHANNEL"/>
    <property type="match status" value="1"/>
</dbReference>
<dbReference type="PROSITE" id="PS00236">
    <property type="entry name" value="NEUROTR_ION_CHANNEL"/>
    <property type="match status" value="1"/>
</dbReference>
<dbReference type="CDD" id="cd19051">
    <property type="entry name" value="LGIC_TM_cation"/>
    <property type="match status" value="1"/>
</dbReference>
<feature type="chain" id="PRO_5044525876" evidence="5">
    <location>
        <begin position="22"/>
        <end position="431"/>
    </location>
</feature>
<feature type="transmembrane region" description="Helical" evidence="5">
    <location>
        <begin position="226"/>
        <end position="248"/>
    </location>
</feature>
<dbReference type="InterPro" id="IPR036719">
    <property type="entry name" value="Neuro-gated_channel_TM_sf"/>
</dbReference>
<keyword evidence="5" id="KW-0732">Signal</keyword>
<comment type="subcellular location">
    <subcellularLocation>
        <location evidence="1">Membrane</location>
        <topology evidence="1">Multi-pass membrane protein</topology>
    </subcellularLocation>
</comment>
<dbReference type="InterPro" id="IPR018000">
    <property type="entry name" value="Neurotransmitter_ion_chnl_CS"/>
</dbReference>
<evidence type="ECO:0000256" key="3">
    <source>
        <dbReference type="ARBA" id="ARBA00022989"/>
    </source>
</evidence>
<dbReference type="PRINTS" id="PR00252">
    <property type="entry name" value="NRIONCHANNEL"/>
</dbReference>
<comment type="similarity">
    <text evidence="5">Belongs to the ligand-gated ion channel (TC 1.A.9) family.</text>
</comment>
<evidence type="ECO:0000259" key="7">
    <source>
        <dbReference type="Pfam" id="PF02932"/>
    </source>
</evidence>
<name>A0ABD3UWL2_SINWO</name>
<dbReference type="Gene3D" id="2.70.170.10">
    <property type="entry name" value="Neurotransmitter-gated ion-channel ligand-binding domain"/>
    <property type="match status" value="1"/>
</dbReference>
<sequence>MMTPSAFHFAVFVTSCFLVSAHNSAERLYNNLLLNYTKGVRPGIESNCSLHLEIFLKVSSLLNINAVEEVMSVNGFFDMFWRDERLVWNKTEYDGHSSIMIDPSLLWTPRILLVNPARRFQIFGTYSSEVRVQFDGFISWTAGDLIETNCNINIRNYPFDIQTCDISIAPFGYLETEVNQTSSMTLQVDMFPDGNGEWDLVQTNTADWYLSGYKFSNFTLQYKRKYQFVLTTIIAPILILNVMSLVVFRIPPNCGERISFAITVFLSYIVYLGIITENIPKTSSPMSLLSLYLMAKVSVSACITMATVFIVQISVKSPNTPVPERIVFLMSMSSKRRTARSKVEDPAENTQDDGKRIKTKSDRAEIIANVERESKSSLIARCGNLGSKEPTWEEVAIYFDTILFFFFLFVMLLFIVLLFTFVCANLGPGQI</sequence>
<dbReference type="InterPro" id="IPR006202">
    <property type="entry name" value="Neur_chan_lig-bd"/>
</dbReference>
<organism evidence="8 9">
    <name type="scientific">Sinanodonta woodiana</name>
    <name type="common">Chinese pond mussel</name>
    <name type="synonym">Anodonta woodiana</name>
    <dbReference type="NCBI Taxonomy" id="1069815"/>
    <lineage>
        <taxon>Eukaryota</taxon>
        <taxon>Metazoa</taxon>
        <taxon>Spiralia</taxon>
        <taxon>Lophotrochozoa</taxon>
        <taxon>Mollusca</taxon>
        <taxon>Bivalvia</taxon>
        <taxon>Autobranchia</taxon>
        <taxon>Heteroconchia</taxon>
        <taxon>Palaeoheterodonta</taxon>
        <taxon>Unionida</taxon>
        <taxon>Unionoidea</taxon>
        <taxon>Unionidae</taxon>
        <taxon>Unioninae</taxon>
        <taxon>Sinanodonta</taxon>
    </lineage>
</organism>
<keyword evidence="5" id="KW-0406">Ion transport</keyword>
<dbReference type="CDD" id="cd18989">
    <property type="entry name" value="LGIC_ECD_cation"/>
    <property type="match status" value="1"/>
</dbReference>
<protein>
    <submittedName>
        <fullName evidence="8">Uncharacterized protein</fullName>
    </submittedName>
</protein>
<evidence type="ECO:0000256" key="4">
    <source>
        <dbReference type="ARBA" id="ARBA00023136"/>
    </source>
</evidence>
<dbReference type="Gene3D" id="1.20.58.390">
    <property type="entry name" value="Neurotransmitter-gated ion-channel transmembrane domain"/>
    <property type="match status" value="1"/>
</dbReference>
<evidence type="ECO:0000313" key="8">
    <source>
        <dbReference type="EMBL" id="KAL3853557.1"/>
    </source>
</evidence>
<comment type="caution">
    <text evidence="8">The sequence shown here is derived from an EMBL/GenBank/DDBJ whole genome shotgun (WGS) entry which is preliminary data.</text>
</comment>
<proteinExistence type="inferred from homology"/>
<feature type="domain" description="Neurotransmitter-gated ion-channel ligand-binding" evidence="6">
    <location>
        <begin position="26"/>
        <end position="202"/>
    </location>
</feature>
<evidence type="ECO:0000313" key="9">
    <source>
        <dbReference type="Proteomes" id="UP001634394"/>
    </source>
</evidence>
<feature type="transmembrane region" description="Helical" evidence="5">
    <location>
        <begin position="291"/>
        <end position="311"/>
    </location>
</feature>
<dbReference type="SUPFAM" id="SSF90112">
    <property type="entry name" value="Neurotransmitter-gated ion-channel transmembrane pore"/>
    <property type="match status" value="1"/>
</dbReference>
<dbReference type="EMBL" id="JBJQND010000015">
    <property type="protein sequence ID" value="KAL3853557.1"/>
    <property type="molecule type" value="Genomic_DNA"/>
</dbReference>
<evidence type="ECO:0000256" key="5">
    <source>
        <dbReference type="RuleBase" id="RU000687"/>
    </source>
</evidence>
<dbReference type="InterPro" id="IPR038050">
    <property type="entry name" value="Neuro_actylchol_rec"/>
</dbReference>
<evidence type="ECO:0000256" key="1">
    <source>
        <dbReference type="ARBA" id="ARBA00004141"/>
    </source>
</evidence>
<dbReference type="GO" id="GO:0034220">
    <property type="term" value="P:monoatomic ion transmembrane transport"/>
    <property type="evidence" value="ECO:0007669"/>
    <property type="project" value="UniProtKB-KW"/>
</dbReference>
<dbReference type="InterPro" id="IPR006201">
    <property type="entry name" value="Neur_channel"/>
</dbReference>
<dbReference type="InterPro" id="IPR006029">
    <property type="entry name" value="Neurotrans-gated_channel_TM"/>
</dbReference>
<dbReference type="SUPFAM" id="SSF63712">
    <property type="entry name" value="Nicotinic receptor ligand binding domain-like"/>
    <property type="match status" value="1"/>
</dbReference>
<keyword evidence="3 5" id="KW-1133">Transmembrane helix</keyword>
<dbReference type="Pfam" id="PF02932">
    <property type="entry name" value="Neur_chan_memb"/>
    <property type="match status" value="1"/>
</dbReference>
<dbReference type="FunFam" id="2.70.170.10:FF:000028">
    <property type="entry name" value="AcetylCholine Receptor"/>
    <property type="match status" value="1"/>
</dbReference>
<feature type="domain" description="Neurotransmitter-gated ion-channel transmembrane" evidence="7">
    <location>
        <begin position="233"/>
        <end position="366"/>
    </location>
</feature>
<dbReference type="Proteomes" id="UP001634394">
    <property type="component" value="Unassembled WGS sequence"/>
</dbReference>
<keyword evidence="2 5" id="KW-0812">Transmembrane</keyword>
<dbReference type="AlphaFoldDB" id="A0ABD3UWL2"/>
<reference evidence="8 9" key="1">
    <citation type="submission" date="2024-11" db="EMBL/GenBank/DDBJ databases">
        <title>Chromosome-level genome assembly of the freshwater bivalve Anodonta woodiana.</title>
        <authorList>
            <person name="Chen X."/>
        </authorList>
    </citation>
    <scope>NUCLEOTIDE SEQUENCE [LARGE SCALE GENOMIC DNA]</scope>
    <source>
        <strain evidence="8">MN2024</strain>
        <tissue evidence="8">Gills</tissue>
    </source>
</reference>
<dbReference type="Pfam" id="PF02931">
    <property type="entry name" value="Neur_chan_LBD"/>
    <property type="match status" value="1"/>
</dbReference>
<feature type="transmembrane region" description="Helical" evidence="5">
    <location>
        <begin position="260"/>
        <end position="279"/>
    </location>
</feature>
<evidence type="ECO:0000256" key="2">
    <source>
        <dbReference type="ARBA" id="ARBA00022692"/>
    </source>
</evidence>
<keyword evidence="5" id="KW-0813">Transport</keyword>
<dbReference type="InterPro" id="IPR036734">
    <property type="entry name" value="Neur_chan_lig-bd_sf"/>
</dbReference>
<keyword evidence="5" id="KW-0407">Ion channel</keyword>
<keyword evidence="9" id="KW-1185">Reference proteome</keyword>
<evidence type="ECO:0000259" key="6">
    <source>
        <dbReference type="Pfam" id="PF02931"/>
    </source>
</evidence>
<keyword evidence="4 5" id="KW-0472">Membrane</keyword>
<gene>
    <name evidence="8" type="ORF">ACJMK2_017092</name>
</gene>